<dbReference type="STRING" id="1855912.LuPra_01984"/>
<evidence type="ECO:0000256" key="1">
    <source>
        <dbReference type="ARBA" id="ARBA00009156"/>
    </source>
</evidence>
<accession>A0A143PLX2</accession>
<dbReference type="Pfam" id="PF02782">
    <property type="entry name" value="FGGY_C"/>
    <property type="match status" value="1"/>
</dbReference>
<reference evidence="9 10" key="1">
    <citation type="journal article" date="2016" name="Genome Announc.">
        <title>First Complete Genome Sequence of a Subdivision 6 Acidobacterium Strain.</title>
        <authorList>
            <person name="Huang S."/>
            <person name="Vieira S."/>
            <person name="Bunk B."/>
            <person name="Riedel T."/>
            <person name="Sproer C."/>
            <person name="Overmann J."/>
        </authorList>
    </citation>
    <scope>NUCLEOTIDE SEQUENCE [LARGE SCALE GENOMIC DNA]</scope>
    <source>
        <strain evidence="10">DSM 100886 HEG_-6_39</strain>
    </source>
</reference>
<dbReference type="PATRIC" id="fig|1813736.3.peg.2082"/>
<proteinExistence type="inferred from homology"/>
<dbReference type="CDD" id="cd07771">
    <property type="entry name" value="ASKHA_NBD_FGGY_RhaB-like"/>
    <property type="match status" value="1"/>
</dbReference>
<keyword evidence="5" id="KW-0067">ATP-binding</keyword>
<organism evidence="9 10">
    <name type="scientific">Luteitalea pratensis</name>
    <dbReference type="NCBI Taxonomy" id="1855912"/>
    <lineage>
        <taxon>Bacteria</taxon>
        <taxon>Pseudomonadati</taxon>
        <taxon>Acidobacteriota</taxon>
        <taxon>Vicinamibacteria</taxon>
        <taxon>Vicinamibacterales</taxon>
        <taxon>Vicinamibacteraceae</taxon>
        <taxon>Luteitalea</taxon>
    </lineage>
</organism>
<feature type="domain" description="Carbohydrate kinase FGGY C-terminal" evidence="8">
    <location>
        <begin position="240"/>
        <end position="428"/>
    </location>
</feature>
<dbReference type="GO" id="GO:0005524">
    <property type="term" value="F:ATP binding"/>
    <property type="evidence" value="ECO:0007669"/>
    <property type="project" value="UniProtKB-KW"/>
</dbReference>
<keyword evidence="4 9" id="KW-0418">Kinase</keyword>
<sequence length="476" mass="50778">MRAEVDTTAGTLALIEVRRFATPAARQSDGLHWDAPRLFDEVLAGFGTAAATGRLDSLGIDTWGVDYALLDGAGDLLGLPFHYRDGRTDGVMDAVVGKVGRAALYERTGTQFLPFNTLYQLVAEQRDAPDRLRRAATLLTMPDLLHHWLSGARGVEFTNATTTQMLDWRTRTWDVGLLQALDIPTQMLAPIIAPGTRLGTPLPACVARMPRLDGVPVIAPACHDTGSAVASVPSGGGVAFLSSGTWSLLGTETNAPIVTPAALAHNFTNEGGVAGTTRLLRNITGLWVLEGCLRGWRAEGQTFTVEDVLEGAAQRPVCQSVIDPDDIAFHRAPDAAAVQAWCARTDQPVPATATDVARVVIDSLALAYRRGVEALAEVTGSEVHTIRVIGGGARNRILNQATADATQCRVLAGPVEATALGNVVMQLVVLGAVRTLADARALVAAAFPPEEFTPRRRQPWDEAAERFTSYGLRLRS</sequence>
<dbReference type="InterPro" id="IPR018485">
    <property type="entry name" value="FGGY_C"/>
</dbReference>
<keyword evidence="6" id="KW-0684">Rhamnose metabolism</keyword>
<dbReference type="PANTHER" id="PTHR43095:SF5">
    <property type="entry name" value="XYLULOSE KINASE"/>
    <property type="match status" value="1"/>
</dbReference>
<evidence type="ECO:0000256" key="6">
    <source>
        <dbReference type="ARBA" id="ARBA00023308"/>
    </source>
</evidence>
<dbReference type="Pfam" id="PF00370">
    <property type="entry name" value="FGGY_N"/>
    <property type="match status" value="1"/>
</dbReference>
<dbReference type="EMBL" id="CP015136">
    <property type="protein sequence ID" value="AMY08779.1"/>
    <property type="molecule type" value="Genomic_DNA"/>
</dbReference>
<dbReference type="Proteomes" id="UP000076079">
    <property type="component" value="Chromosome"/>
</dbReference>
<dbReference type="GO" id="GO:0019301">
    <property type="term" value="P:rhamnose catabolic process"/>
    <property type="evidence" value="ECO:0007669"/>
    <property type="project" value="InterPro"/>
</dbReference>
<dbReference type="KEGG" id="abac:LuPra_01984"/>
<comment type="similarity">
    <text evidence="1">Belongs to the FGGY kinase family.</text>
</comment>
<dbReference type="AlphaFoldDB" id="A0A143PLX2"/>
<keyword evidence="10" id="KW-1185">Reference proteome</keyword>
<evidence type="ECO:0000259" key="8">
    <source>
        <dbReference type="Pfam" id="PF02782"/>
    </source>
</evidence>
<gene>
    <name evidence="9" type="primary">rhaB</name>
    <name evidence="9" type="ORF">LuPra_01984</name>
</gene>
<evidence type="ECO:0000256" key="4">
    <source>
        <dbReference type="ARBA" id="ARBA00022777"/>
    </source>
</evidence>
<keyword evidence="3" id="KW-0547">Nucleotide-binding</keyword>
<evidence type="ECO:0000256" key="2">
    <source>
        <dbReference type="ARBA" id="ARBA00022679"/>
    </source>
</evidence>
<feature type="domain" description="Carbohydrate kinase FGGY N-terminal" evidence="7">
    <location>
        <begin position="56"/>
        <end position="228"/>
    </location>
</feature>
<dbReference type="InterPro" id="IPR050406">
    <property type="entry name" value="FGGY_Carb_Kinase"/>
</dbReference>
<name>A0A143PLX2_LUTPR</name>
<dbReference type="InterPro" id="IPR013449">
    <property type="entry name" value="Rhamnulokinase"/>
</dbReference>
<dbReference type="Gene3D" id="3.30.420.40">
    <property type="match status" value="2"/>
</dbReference>
<evidence type="ECO:0000256" key="3">
    <source>
        <dbReference type="ARBA" id="ARBA00022741"/>
    </source>
</evidence>
<keyword evidence="2 9" id="KW-0808">Transferase</keyword>
<evidence type="ECO:0000313" key="10">
    <source>
        <dbReference type="Proteomes" id="UP000076079"/>
    </source>
</evidence>
<dbReference type="InterPro" id="IPR018484">
    <property type="entry name" value="FGGY_N"/>
</dbReference>
<dbReference type="PANTHER" id="PTHR43095">
    <property type="entry name" value="SUGAR KINASE"/>
    <property type="match status" value="1"/>
</dbReference>
<evidence type="ECO:0000256" key="5">
    <source>
        <dbReference type="ARBA" id="ARBA00022840"/>
    </source>
</evidence>
<evidence type="ECO:0000259" key="7">
    <source>
        <dbReference type="Pfam" id="PF00370"/>
    </source>
</evidence>
<evidence type="ECO:0000313" key="9">
    <source>
        <dbReference type="EMBL" id="AMY08779.1"/>
    </source>
</evidence>
<dbReference type="GO" id="GO:0008993">
    <property type="term" value="F:rhamnulokinase activity"/>
    <property type="evidence" value="ECO:0007669"/>
    <property type="project" value="UniProtKB-EC"/>
</dbReference>
<dbReference type="InterPro" id="IPR043129">
    <property type="entry name" value="ATPase_NBD"/>
</dbReference>
<reference evidence="10" key="2">
    <citation type="submission" date="2016-04" db="EMBL/GenBank/DDBJ databases">
        <title>First Complete Genome Sequence of a Subdivision 6 Acidobacterium.</title>
        <authorList>
            <person name="Huang S."/>
            <person name="Vieira S."/>
            <person name="Bunk B."/>
            <person name="Riedel T."/>
            <person name="Sproeer C."/>
            <person name="Overmann J."/>
        </authorList>
    </citation>
    <scope>NUCLEOTIDE SEQUENCE [LARGE SCALE GENOMIC DNA]</scope>
    <source>
        <strain evidence="10">DSM 100886 HEG_-6_39</strain>
    </source>
</reference>
<dbReference type="EC" id="2.7.1.5" evidence="9"/>
<dbReference type="SUPFAM" id="SSF53067">
    <property type="entry name" value="Actin-like ATPase domain"/>
    <property type="match status" value="2"/>
</dbReference>
<protein>
    <submittedName>
        <fullName evidence="9">Rhamnulokinase</fullName>
        <ecNumber evidence="9">2.7.1.5</ecNumber>
    </submittedName>
</protein>